<dbReference type="GO" id="GO:0005506">
    <property type="term" value="F:iron ion binding"/>
    <property type="evidence" value="ECO:0007669"/>
    <property type="project" value="InterPro"/>
</dbReference>
<sequence length="1009" mass="112181">MPEVKPPVPSIDPSRWILSSFYSLGKGMLGGPADIDDRLLVLPKAMEYMSTLPTRSVDLQTKVSKTIIELLHSKQRPPAEISTYSGHSVTRSVAKPNPLRDFPNPGKVFDSLLRSTDRVDHPNGISNTLIAFATILKLSISSSRSALSLSPLYGSNEDEENAVRLKDGSGMLSPDCYYEDCTLFLSPVVSALLILWNRNHNYIAHRLLENNEQKRWRDPSTLPSPIGDEPHPESTIQDDEIFKMARLINRQAFRNVVVEDFLKGLLGLANVGSSAGLDLFKESASNVEENGAEGRGRTSGVEFDLLYNWSAMASLSEVERAQKGMARLFPGKSVDAITLDDFEAAIETSRAEMNQDPRNHGIPGLRRGDDGRFSDNDIARVLQTATESIAAAPRGRGTASCMRVMEMIVMKQARDWNVCSLNEFRKFLGLKPFSTFKEWSSSPEIVTAAMDLYGEVDNLELYPGLQAEDGMPGSGFRMGYTMTYALLVDIVTSVRSAATLTAKELSEWGSQECTVKSNNGAFGAALPKIFLRNLPHNYPSDNVYGFFPFTLPTTVKDVLDPHVSKLYDWDKPRPRYIKSLETRSAISHVFNNPAVYSTTYGPRFKLLTNGYGFLLGMDNEKLHDEEQIMILSALLPDRGQLSKYARFFARTAEMILEKKGNHDIDIIGDVINATCASWVYQTICGPLLSRGSEKEVKVLEAETWGRLVDIHNFIFDNANAEDGWAVREKALAASKVLMGQIGDQLDAVLNTKSYEEGFMELVTRVYAELRQAQEVGKEKITPRGFLARLYKSSGAVGNLNSAFGSFRRVKMLNEFKDLKLQGSDEESFTERRVVANALGLSVMSSVSFAEVCANAVDFYLAEERHDERAKIIKLALANDPKDNPTVMGYIREAQRLQQSPGLFRVAEKDAVIPRGNGLDDINVTKGDLIFANFTKAHMNTADFPNPERVVCTRKTPSIQGMGLHKCPGISFVDETMPEIFKVIFRLKNLRRKGGRLVGRPAPLDMSRSM</sequence>
<dbReference type="GO" id="GO:0016705">
    <property type="term" value="F:oxidoreductase activity, acting on paired donors, with incorporation or reduction of molecular oxygen"/>
    <property type="evidence" value="ECO:0007669"/>
    <property type="project" value="InterPro"/>
</dbReference>
<dbReference type="PROSITE" id="PS50292">
    <property type="entry name" value="PEROXIDASE_3"/>
    <property type="match status" value="1"/>
</dbReference>
<dbReference type="PANTHER" id="PTHR11903">
    <property type="entry name" value="PROSTAGLANDIN G/H SYNTHASE"/>
    <property type="match status" value="1"/>
</dbReference>
<keyword evidence="7" id="KW-1185">Reference proteome</keyword>
<dbReference type="Pfam" id="PF03098">
    <property type="entry name" value="An_peroxidase"/>
    <property type="match status" value="1"/>
</dbReference>
<dbReference type="SUPFAM" id="SSF48113">
    <property type="entry name" value="Heme-dependent peroxidases"/>
    <property type="match status" value="1"/>
</dbReference>
<dbReference type="InParanoid" id="A0A0C3F7C4"/>
<dbReference type="GO" id="GO:0006631">
    <property type="term" value="P:fatty acid metabolic process"/>
    <property type="evidence" value="ECO:0007669"/>
    <property type="project" value="UniProtKB-ARBA"/>
</dbReference>
<dbReference type="InterPro" id="IPR010255">
    <property type="entry name" value="Haem_peroxidase_sf"/>
</dbReference>
<evidence type="ECO:0000313" key="7">
    <source>
        <dbReference type="Proteomes" id="UP000054166"/>
    </source>
</evidence>
<reference evidence="6 7" key="1">
    <citation type="submission" date="2014-04" db="EMBL/GenBank/DDBJ databases">
        <authorList>
            <consortium name="DOE Joint Genome Institute"/>
            <person name="Kuo A."/>
            <person name="Tarkka M."/>
            <person name="Buscot F."/>
            <person name="Kohler A."/>
            <person name="Nagy L.G."/>
            <person name="Floudas D."/>
            <person name="Copeland A."/>
            <person name="Barry K.W."/>
            <person name="Cichocki N."/>
            <person name="Veneault-Fourrey C."/>
            <person name="LaButti K."/>
            <person name="Lindquist E.A."/>
            <person name="Lipzen A."/>
            <person name="Lundell T."/>
            <person name="Morin E."/>
            <person name="Murat C."/>
            <person name="Sun H."/>
            <person name="Tunlid A."/>
            <person name="Henrissat B."/>
            <person name="Grigoriev I.V."/>
            <person name="Hibbett D.S."/>
            <person name="Martin F."/>
            <person name="Nordberg H.P."/>
            <person name="Cantor M.N."/>
            <person name="Hua S.X."/>
        </authorList>
    </citation>
    <scope>NUCLEOTIDE SEQUENCE [LARGE SCALE GENOMIC DNA]</scope>
    <source>
        <strain evidence="6 7">F 1598</strain>
    </source>
</reference>
<dbReference type="InterPro" id="IPR050783">
    <property type="entry name" value="Oxylipin_biosynth_metab"/>
</dbReference>
<dbReference type="EMBL" id="KN833042">
    <property type="protein sequence ID" value="KIM75809.1"/>
    <property type="molecule type" value="Genomic_DNA"/>
</dbReference>
<evidence type="ECO:0000256" key="4">
    <source>
        <dbReference type="ARBA" id="ARBA00023004"/>
    </source>
</evidence>
<accession>A0A0C3F7C4</accession>
<organism evidence="6 7">
    <name type="scientific">Piloderma croceum (strain F 1598)</name>
    <dbReference type="NCBI Taxonomy" id="765440"/>
    <lineage>
        <taxon>Eukaryota</taxon>
        <taxon>Fungi</taxon>
        <taxon>Dikarya</taxon>
        <taxon>Basidiomycota</taxon>
        <taxon>Agaricomycotina</taxon>
        <taxon>Agaricomycetes</taxon>
        <taxon>Agaricomycetidae</taxon>
        <taxon>Atheliales</taxon>
        <taxon>Atheliaceae</taxon>
        <taxon>Piloderma</taxon>
    </lineage>
</organism>
<reference evidence="7" key="2">
    <citation type="submission" date="2015-01" db="EMBL/GenBank/DDBJ databases">
        <title>Evolutionary Origins and Diversification of the Mycorrhizal Mutualists.</title>
        <authorList>
            <consortium name="DOE Joint Genome Institute"/>
            <consortium name="Mycorrhizal Genomics Consortium"/>
            <person name="Kohler A."/>
            <person name="Kuo A."/>
            <person name="Nagy L.G."/>
            <person name="Floudas D."/>
            <person name="Copeland A."/>
            <person name="Barry K.W."/>
            <person name="Cichocki N."/>
            <person name="Veneault-Fourrey C."/>
            <person name="LaButti K."/>
            <person name="Lindquist E.A."/>
            <person name="Lipzen A."/>
            <person name="Lundell T."/>
            <person name="Morin E."/>
            <person name="Murat C."/>
            <person name="Riley R."/>
            <person name="Ohm R."/>
            <person name="Sun H."/>
            <person name="Tunlid A."/>
            <person name="Henrissat B."/>
            <person name="Grigoriev I.V."/>
            <person name="Hibbett D.S."/>
            <person name="Martin F."/>
        </authorList>
    </citation>
    <scope>NUCLEOTIDE SEQUENCE [LARGE SCALE GENOMIC DNA]</scope>
    <source>
        <strain evidence="7">F 1598</strain>
    </source>
</reference>
<feature type="region of interest" description="Disordered" evidence="5">
    <location>
        <begin position="214"/>
        <end position="234"/>
    </location>
</feature>
<dbReference type="Gene3D" id="1.10.630.10">
    <property type="entry name" value="Cytochrome P450"/>
    <property type="match status" value="1"/>
</dbReference>
<dbReference type="GO" id="GO:0051213">
    <property type="term" value="F:dioxygenase activity"/>
    <property type="evidence" value="ECO:0007669"/>
    <property type="project" value="UniProtKB-KW"/>
</dbReference>
<proteinExistence type="predicted"/>
<dbReference type="GO" id="GO:0004497">
    <property type="term" value="F:monooxygenase activity"/>
    <property type="evidence" value="ECO:0007669"/>
    <property type="project" value="InterPro"/>
</dbReference>
<dbReference type="GO" id="GO:0006979">
    <property type="term" value="P:response to oxidative stress"/>
    <property type="evidence" value="ECO:0007669"/>
    <property type="project" value="InterPro"/>
</dbReference>
<dbReference type="STRING" id="765440.A0A0C3F7C4"/>
<dbReference type="GO" id="GO:0020037">
    <property type="term" value="F:heme binding"/>
    <property type="evidence" value="ECO:0007669"/>
    <property type="project" value="InterPro"/>
</dbReference>
<dbReference type="HOGENOM" id="CLU_002329_0_0_1"/>
<evidence type="ECO:0000256" key="5">
    <source>
        <dbReference type="SAM" id="MobiDB-lite"/>
    </source>
</evidence>
<dbReference type="SUPFAM" id="SSF48264">
    <property type="entry name" value="Cytochrome P450"/>
    <property type="match status" value="1"/>
</dbReference>
<keyword evidence="4" id="KW-0408">Iron</keyword>
<dbReference type="InterPro" id="IPR019791">
    <property type="entry name" value="Haem_peroxidase_animal"/>
</dbReference>
<evidence type="ECO:0008006" key="8">
    <source>
        <dbReference type="Google" id="ProtNLM"/>
    </source>
</evidence>
<protein>
    <recommendedName>
        <fullName evidence="8">Heme peroxidase</fullName>
    </recommendedName>
</protein>
<dbReference type="InterPro" id="IPR036396">
    <property type="entry name" value="Cyt_P450_sf"/>
</dbReference>
<dbReference type="Gene3D" id="1.10.640.10">
    <property type="entry name" value="Haem peroxidase domain superfamily, animal type"/>
    <property type="match status" value="1"/>
</dbReference>
<keyword evidence="1" id="KW-0479">Metal-binding</keyword>
<dbReference type="AlphaFoldDB" id="A0A0C3F7C4"/>
<keyword evidence="3" id="KW-0560">Oxidoreductase</keyword>
<gene>
    <name evidence="6" type="ORF">PILCRDRAFT_665455</name>
</gene>
<dbReference type="InterPro" id="IPR037120">
    <property type="entry name" value="Haem_peroxidase_sf_animal"/>
</dbReference>
<dbReference type="PANTHER" id="PTHR11903:SF37">
    <property type="entry name" value="PSI-PRODUCING OXYGENASE A"/>
    <property type="match status" value="1"/>
</dbReference>
<dbReference type="Proteomes" id="UP000054166">
    <property type="component" value="Unassembled WGS sequence"/>
</dbReference>
<keyword evidence="2" id="KW-0223">Dioxygenase</keyword>
<dbReference type="GO" id="GO:0004601">
    <property type="term" value="F:peroxidase activity"/>
    <property type="evidence" value="ECO:0007669"/>
    <property type="project" value="InterPro"/>
</dbReference>
<evidence type="ECO:0000256" key="2">
    <source>
        <dbReference type="ARBA" id="ARBA00022964"/>
    </source>
</evidence>
<evidence type="ECO:0000313" key="6">
    <source>
        <dbReference type="EMBL" id="KIM75809.1"/>
    </source>
</evidence>
<evidence type="ECO:0000256" key="1">
    <source>
        <dbReference type="ARBA" id="ARBA00022723"/>
    </source>
</evidence>
<evidence type="ECO:0000256" key="3">
    <source>
        <dbReference type="ARBA" id="ARBA00023002"/>
    </source>
</evidence>
<dbReference type="OrthoDB" id="823504at2759"/>
<name>A0A0C3F7C4_PILCF</name>